<keyword evidence="5" id="KW-0762">Sugar transport</keyword>
<dbReference type="Proteomes" id="UP000321820">
    <property type="component" value="Chromosome"/>
</dbReference>
<feature type="signal peptide" evidence="2">
    <location>
        <begin position="1"/>
        <end position="26"/>
    </location>
</feature>
<feature type="domain" description="Soluble ligand binding" evidence="4">
    <location>
        <begin position="133"/>
        <end position="182"/>
    </location>
</feature>
<organism evidence="5 6">
    <name type="scientific">Terriglobus albidus</name>
    <dbReference type="NCBI Taxonomy" id="1592106"/>
    <lineage>
        <taxon>Bacteria</taxon>
        <taxon>Pseudomonadati</taxon>
        <taxon>Acidobacteriota</taxon>
        <taxon>Terriglobia</taxon>
        <taxon>Terriglobales</taxon>
        <taxon>Acidobacteriaceae</taxon>
        <taxon>Terriglobus</taxon>
    </lineage>
</organism>
<keyword evidence="1 2" id="KW-0732">Signal</keyword>
<dbReference type="InterPro" id="IPR003715">
    <property type="entry name" value="Poly_export_N"/>
</dbReference>
<evidence type="ECO:0000256" key="1">
    <source>
        <dbReference type="ARBA" id="ARBA00022729"/>
    </source>
</evidence>
<keyword evidence="5" id="KW-0813">Transport</keyword>
<sequence>MKPRSHTIWCLRAVSVALLCTGICYGQQRVADAGKTNASSVPKADPRTAPAVAAPQYTIGSGDVLNIQVWKEKDLSQTVVVRPDGKISLPLLGEVYVVGKEPSQLEDLIQTRLQSMVVQPRVTVTVTEIHSRMVYITGEITRPGAYPLNTPITVLQLIAQAGGLTQFASKKKIHVLRASGPAGGIWVNYKSLLQGSDPNHNLQLNPGDTVVIP</sequence>
<dbReference type="PANTHER" id="PTHR33619:SF3">
    <property type="entry name" value="POLYSACCHARIDE EXPORT PROTEIN GFCE-RELATED"/>
    <property type="match status" value="1"/>
</dbReference>
<dbReference type="KEGG" id="talb:FTW19_11770"/>
<evidence type="ECO:0000313" key="6">
    <source>
        <dbReference type="Proteomes" id="UP000321820"/>
    </source>
</evidence>
<feature type="domain" description="Polysaccharide export protein N-terminal" evidence="3">
    <location>
        <begin position="53"/>
        <end position="127"/>
    </location>
</feature>
<dbReference type="GO" id="GO:0015159">
    <property type="term" value="F:polysaccharide transmembrane transporter activity"/>
    <property type="evidence" value="ECO:0007669"/>
    <property type="project" value="InterPro"/>
</dbReference>
<feature type="chain" id="PRO_5023001400" evidence="2">
    <location>
        <begin position="27"/>
        <end position="213"/>
    </location>
</feature>
<reference evidence="5 6" key="1">
    <citation type="submission" date="2019-08" db="EMBL/GenBank/DDBJ databases">
        <title>Complete genome sequence of Terriglobus albidus strain ORNL.</title>
        <authorList>
            <person name="Podar M."/>
        </authorList>
    </citation>
    <scope>NUCLEOTIDE SEQUENCE [LARGE SCALE GENOMIC DNA]</scope>
    <source>
        <strain evidence="5 6">ORNL</strain>
    </source>
</reference>
<dbReference type="Pfam" id="PF02563">
    <property type="entry name" value="Poly_export"/>
    <property type="match status" value="1"/>
</dbReference>
<keyword evidence="6" id="KW-1185">Reference proteome</keyword>
<evidence type="ECO:0000259" key="4">
    <source>
        <dbReference type="Pfam" id="PF10531"/>
    </source>
</evidence>
<dbReference type="InterPro" id="IPR019554">
    <property type="entry name" value="Soluble_ligand-bd"/>
</dbReference>
<dbReference type="AlphaFoldDB" id="A0A5B9EEA0"/>
<dbReference type="PANTHER" id="PTHR33619">
    <property type="entry name" value="POLYSACCHARIDE EXPORT PROTEIN GFCE-RELATED"/>
    <property type="match status" value="1"/>
</dbReference>
<name>A0A5B9EEA0_9BACT</name>
<proteinExistence type="predicted"/>
<dbReference type="SUPFAM" id="SSF142984">
    <property type="entry name" value="Nqo1 middle domain-like"/>
    <property type="match status" value="1"/>
</dbReference>
<accession>A0A5B9EEA0</accession>
<evidence type="ECO:0000256" key="2">
    <source>
        <dbReference type="SAM" id="SignalP"/>
    </source>
</evidence>
<dbReference type="OrthoDB" id="193635at2"/>
<dbReference type="Gene3D" id="3.10.560.10">
    <property type="entry name" value="Outer membrane lipoprotein wza domain like"/>
    <property type="match status" value="1"/>
</dbReference>
<dbReference type="InterPro" id="IPR049712">
    <property type="entry name" value="Poly_export"/>
</dbReference>
<dbReference type="Pfam" id="PF10531">
    <property type="entry name" value="SLBB"/>
    <property type="match status" value="1"/>
</dbReference>
<evidence type="ECO:0000313" key="5">
    <source>
        <dbReference type="EMBL" id="QEE28617.1"/>
    </source>
</evidence>
<dbReference type="EMBL" id="CP042806">
    <property type="protein sequence ID" value="QEE28617.1"/>
    <property type="molecule type" value="Genomic_DNA"/>
</dbReference>
<protein>
    <submittedName>
        <fullName evidence="5">Sugar transporter</fullName>
    </submittedName>
</protein>
<evidence type="ECO:0000259" key="3">
    <source>
        <dbReference type="Pfam" id="PF02563"/>
    </source>
</evidence>
<gene>
    <name evidence="5" type="ORF">FTW19_11770</name>
</gene>